<accession>A0A2M9BIT2</accession>
<reference evidence="4 5" key="1">
    <citation type="submission" date="2017-11" db="EMBL/GenBank/DDBJ databases">
        <title>Genomic Encyclopedia of Archaeal and Bacterial Type Strains, Phase II (KMG-II): From Individual Species to Whole Genera.</title>
        <authorList>
            <person name="Goeker M."/>
        </authorList>
    </citation>
    <scope>NUCLEOTIDE SEQUENCE [LARGE SCALE GENOMIC DNA]</scope>
    <source>
        <strain evidence="4 5">DSM 27763</strain>
    </source>
</reference>
<dbReference type="GO" id="GO:0061522">
    <property type="term" value="F:1,4-dihydroxy-2-naphthoyl-CoA thioesterase activity"/>
    <property type="evidence" value="ECO:0007669"/>
    <property type="project" value="TreeGrafter"/>
</dbReference>
<name>A0A2M9BIT2_9ACTN</name>
<dbReference type="CDD" id="cd03443">
    <property type="entry name" value="PaaI_thioesterase"/>
    <property type="match status" value="1"/>
</dbReference>
<comment type="caution">
    <text evidence="4">The sequence shown here is derived from an EMBL/GenBank/DDBJ whole genome shotgun (WGS) entry which is preliminary data.</text>
</comment>
<dbReference type="SUPFAM" id="SSF54637">
    <property type="entry name" value="Thioesterase/thiol ester dehydrase-isomerase"/>
    <property type="match status" value="1"/>
</dbReference>
<dbReference type="RefSeq" id="WP_100414786.1">
    <property type="nucleotide sequence ID" value="NZ_PGEZ01000001.1"/>
</dbReference>
<feature type="domain" description="Thioesterase" evidence="3">
    <location>
        <begin position="44"/>
        <end position="122"/>
    </location>
</feature>
<dbReference type="Pfam" id="PF03061">
    <property type="entry name" value="4HBT"/>
    <property type="match status" value="1"/>
</dbReference>
<evidence type="ECO:0000256" key="2">
    <source>
        <dbReference type="ARBA" id="ARBA00022801"/>
    </source>
</evidence>
<dbReference type="InterPro" id="IPR006683">
    <property type="entry name" value="Thioestr_dom"/>
</dbReference>
<dbReference type="InterPro" id="IPR029069">
    <property type="entry name" value="HotDog_dom_sf"/>
</dbReference>
<dbReference type="OrthoDB" id="9798208at2"/>
<organism evidence="4 5">
    <name type="scientific">Mumia flava</name>
    <dbReference type="NCBI Taxonomy" id="1348852"/>
    <lineage>
        <taxon>Bacteria</taxon>
        <taxon>Bacillati</taxon>
        <taxon>Actinomycetota</taxon>
        <taxon>Actinomycetes</taxon>
        <taxon>Propionibacteriales</taxon>
        <taxon>Nocardioidaceae</taxon>
        <taxon>Mumia</taxon>
    </lineage>
</organism>
<dbReference type="NCBIfam" id="TIGR00369">
    <property type="entry name" value="unchar_dom_1"/>
    <property type="match status" value="1"/>
</dbReference>
<evidence type="ECO:0000259" key="3">
    <source>
        <dbReference type="Pfam" id="PF03061"/>
    </source>
</evidence>
<sequence length="148" mass="16248">MNAEHSTASQEKTLDALLGFEWVEVTPDRVRVEWDVDTRHLQPFGIVHGGVHCAAHETAASVAAQAWLGERGIVVGVNNSTDFLRQARPGDRLTTIAAPIHRGRASQLWRLETTNADGKLVAQGQVRLAHLDGAVPPEFLQFVRDRQG</sequence>
<gene>
    <name evidence="4" type="ORF">CLV56_2085</name>
</gene>
<dbReference type="PANTHER" id="PTHR43240:SF5">
    <property type="entry name" value="1,4-DIHYDROXY-2-NAPHTHOYL-COA THIOESTERASE 1"/>
    <property type="match status" value="1"/>
</dbReference>
<dbReference type="Gene3D" id="3.10.129.10">
    <property type="entry name" value="Hotdog Thioesterase"/>
    <property type="match status" value="1"/>
</dbReference>
<protein>
    <submittedName>
        <fullName evidence="4">Uncharacterized protein (TIGR00369 family)</fullName>
    </submittedName>
</protein>
<dbReference type="Proteomes" id="UP000230842">
    <property type="component" value="Unassembled WGS sequence"/>
</dbReference>
<proteinExistence type="inferred from homology"/>
<keyword evidence="2" id="KW-0378">Hydrolase</keyword>
<dbReference type="PANTHER" id="PTHR43240">
    <property type="entry name" value="1,4-DIHYDROXY-2-NAPHTHOYL-COA THIOESTERASE 1"/>
    <property type="match status" value="1"/>
</dbReference>
<evidence type="ECO:0000313" key="4">
    <source>
        <dbReference type="EMBL" id="PJJ57847.1"/>
    </source>
</evidence>
<evidence type="ECO:0000313" key="5">
    <source>
        <dbReference type="Proteomes" id="UP000230842"/>
    </source>
</evidence>
<dbReference type="AlphaFoldDB" id="A0A2M9BIT2"/>
<evidence type="ECO:0000256" key="1">
    <source>
        <dbReference type="ARBA" id="ARBA00008324"/>
    </source>
</evidence>
<dbReference type="InterPro" id="IPR003736">
    <property type="entry name" value="PAAI_dom"/>
</dbReference>
<dbReference type="EMBL" id="PGEZ01000001">
    <property type="protein sequence ID" value="PJJ57847.1"/>
    <property type="molecule type" value="Genomic_DNA"/>
</dbReference>
<dbReference type="GO" id="GO:0005829">
    <property type="term" value="C:cytosol"/>
    <property type="evidence" value="ECO:0007669"/>
    <property type="project" value="TreeGrafter"/>
</dbReference>
<comment type="similarity">
    <text evidence="1">Belongs to the thioesterase PaaI family.</text>
</comment>
<keyword evidence="5" id="KW-1185">Reference proteome</keyword>